<accession>A0A6J7ZWK7</accession>
<dbReference type="EMBL" id="CACVKT020000192">
    <property type="protein sequence ID" value="CAC5356815.1"/>
    <property type="molecule type" value="Genomic_DNA"/>
</dbReference>
<evidence type="ECO:0000313" key="4">
    <source>
        <dbReference type="EMBL" id="CAC5356815.1"/>
    </source>
</evidence>
<keyword evidence="3" id="KW-0732">Signal</keyword>
<evidence type="ECO:0000313" key="5">
    <source>
        <dbReference type="Proteomes" id="UP000507470"/>
    </source>
</evidence>
<evidence type="ECO:0000256" key="1">
    <source>
        <dbReference type="SAM" id="MobiDB-lite"/>
    </source>
</evidence>
<evidence type="ECO:0000256" key="3">
    <source>
        <dbReference type="SAM" id="SignalP"/>
    </source>
</evidence>
<reference evidence="4 5" key="1">
    <citation type="submission" date="2020-06" db="EMBL/GenBank/DDBJ databases">
        <authorList>
            <person name="Li R."/>
            <person name="Bekaert M."/>
        </authorList>
    </citation>
    <scope>NUCLEOTIDE SEQUENCE [LARGE SCALE GENOMIC DNA]</scope>
    <source>
        <strain evidence="5">wild</strain>
    </source>
</reference>
<feature type="region of interest" description="Disordered" evidence="1">
    <location>
        <begin position="342"/>
        <end position="370"/>
    </location>
</feature>
<feature type="transmembrane region" description="Helical" evidence="2">
    <location>
        <begin position="214"/>
        <end position="235"/>
    </location>
</feature>
<dbReference type="AlphaFoldDB" id="A0A6J7ZWK7"/>
<keyword evidence="2" id="KW-0472">Membrane</keyword>
<organism evidence="4 5">
    <name type="scientific">Mytilus coruscus</name>
    <name type="common">Sea mussel</name>
    <dbReference type="NCBI Taxonomy" id="42192"/>
    <lineage>
        <taxon>Eukaryota</taxon>
        <taxon>Metazoa</taxon>
        <taxon>Spiralia</taxon>
        <taxon>Lophotrochozoa</taxon>
        <taxon>Mollusca</taxon>
        <taxon>Bivalvia</taxon>
        <taxon>Autobranchia</taxon>
        <taxon>Pteriomorphia</taxon>
        <taxon>Mytilida</taxon>
        <taxon>Mytiloidea</taxon>
        <taxon>Mytilidae</taxon>
        <taxon>Mytilinae</taxon>
        <taxon>Mytilus</taxon>
    </lineage>
</organism>
<feature type="compositionally biased region" description="Basic and acidic residues" evidence="1">
    <location>
        <begin position="351"/>
        <end position="370"/>
    </location>
</feature>
<keyword evidence="2" id="KW-0812">Transmembrane</keyword>
<proteinExistence type="predicted"/>
<feature type="chain" id="PRO_5027115290" description="SRCR domain-containing protein" evidence="3">
    <location>
        <begin position="24"/>
        <end position="370"/>
    </location>
</feature>
<evidence type="ECO:0008006" key="6">
    <source>
        <dbReference type="Google" id="ProtNLM"/>
    </source>
</evidence>
<keyword evidence="5" id="KW-1185">Reference proteome</keyword>
<dbReference type="Proteomes" id="UP000507470">
    <property type="component" value="Unassembled WGS sequence"/>
</dbReference>
<protein>
    <recommendedName>
        <fullName evidence="6">SRCR domain-containing protein</fullName>
    </recommendedName>
</protein>
<name>A0A6J7ZWK7_MYTCO</name>
<keyword evidence="2" id="KW-1133">Transmembrane helix</keyword>
<feature type="signal peptide" evidence="3">
    <location>
        <begin position="1"/>
        <end position="23"/>
    </location>
</feature>
<evidence type="ECO:0000256" key="2">
    <source>
        <dbReference type="SAM" id="Phobius"/>
    </source>
</evidence>
<gene>
    <name evidence="4" type="ORF">MCOR_784</name>
</gene>
<sequence>MKKQQLLIRVAFALLMCNQGTVEIDITFHKEKLLWKYAANNCSQLVGIDYIAPSKMSEEDNNDLQCIIATTCSNGRVQRKVEECQGLNYYAICDNGADLQHDFDSQILAATECHRQGSFIKWYPDECKEHFPQPFWTGARRHVKQFQLRTSKENTDLIQLIECFKMDDENGENRDDCDEKYSLFCSFGKDEDEGNIISIPTVTIPFMSDDSGRIAAGIVTPIIAVIAIIIVLVFIHRRRLSKKKSTLHQSQKSNCGNQTLVVPSNYEISTAPIYNEIDGENFVPQNGKLNCSRGVNNITYDQFNNKAGQCEFGIAKVQNVPRDSSEIATSSNYCLAKPITSYTEEESDPYDISKDYDHLKKREEKRRPDD</sequence>